<gene>
    <name evidence="1" type="ORF">JP09_003615</name>
</gene>
<keyword evidence="2" id="KW-1185">Reference proteome</keyword>
<dbReference type="AlphaFoldDB" id="A0A2P5P9I0"/>
<sequence length="88" mass="9767">MNAGCPGQRSRKLTSEILFCSHCGSELEIFSDEARVRCHKCSQMTSRAKLPSCADWCASARQCLGEGAWRTVQDQNGKEPEYAGPKDR</sequence>
<evidence type="ECO:0000313" key="1">
    <source>
        <dbReference type="EMBL" id="PPD58959.1"/>
    </source>
</evidence>
<comment type="caution">
    <text evidence="1">The sequence shown here is derived from an EMBL/GenBank/DDBJ whole genome shotgun (WGS) entry which is preliminary data.</text>
</comment>
<organism evidence="1 2">
    <name type="scientific">Dehalogenimonas etheniformans</name>
    <dbReference type="NCBI Taxonomy" id="1536648"/>
    <lineage>
        <taxon>Bacteria</taxon>
        <taxon>Bacillati</taxon>
        <taxon>Chloroflexota</taxon>
        <taxon>Dehalococcoidia</taxon>
        <taxon>Dehalococcoidales</taxon>
        <taxon>Dehalococcoidaceae</taxon>
        <taxon>Dehalogenimonas</taxon>
    </lineage>
</organism>
<accession>A0A2P5P9I0</accession>
<evidence type="ECO:0000313" key="2">
    <source>
        <dbReference type="Proteomes" id="UP000235653"/>
    </source>
</evidence>
<reference evidence="1 2" key="1">
    <citation type="journal article" date="2017" name="ISME J.">
        <title>Grape pomace compost harbors organohalide-respiring Dehalogenimonas species with novel reductive dehalogenase genes.</title>
        <authorList>
            <person name="Yang Y."/>
            <person name="Higgins S.A."/>
            <person name="Yan J."/>
            <person name="Simsir B."/>
            <person name="Chourey K."/>
            <person name="Iyer R."/>
            <person name="Hettich R.L."/>
            <person name="Baldwin B."/>
            <person name="Ogles D.M."/>
            <person name="Loffler F.E."/>
        </authorList>
    </citation>
    <scope>NUCLEOTIDE SEQUENCE [LARGE SCALE GENOMIC DNA]</scope>
    <source>
        <strain evidence="1 2">GP</strain>
    </source>
</reference>
<name>A0A2P5P9I0_9CHLR</name>
<dbReference type="Proteomes" id="UP000235653">
    <property type="component" value="Unassembled WGS sequence"/>
</dbReference>
<proteinExistence type="predicted"/>
<protein>
    <submittedName>
        <fullName evidence="1">Phosphohydrolase</fullName>
    </submittedName>
</protein>
<dbReference type="EMBL" id="JQAN02000006">
    <property type="protein sequence ID" value="PPD58959.1"/>
    <property type="molecule type" value="Genomic_DNA"/>
</dbReference>
<dbReference type="GO" id="GO:0016787">
    <property type="term" value="F:hydrolase activity"/>
    <property type="evidence" value="ECO:0007669"/>
    <property type="project" value="UniProtKB-KW"/>
</dbReference>
<dbReference type="OrthoDB" id="9799326at2"/>